<dbReference type="Pfam" id="PF09172">
    <property type="entry name" value="Vit_open_b-sht"/>
    <property type="match status" value="1"/>
</dbReference>
<evidence type="ECO:0000313" key="10">
    <source>
        <dbReference type="EMBL" id="NWU44003.1"/>
    </source>
</evidence>
<evidence type="ECO:0000256" key="7">
    <source>
        <dbReference type="SAM" id="MobiDB-lite"/>
    </source>
</evidence>
<dbReference type="FunFam" id="2.30.230.10:FF:000002">
    <property type="entry name" value="Vitellogenin 7"/>
    <property type="match status" value="1"/>
</dbReference>
<dbReference type="Pfam" id="PF00094">
    <property type="entry name" value="VWD"/>
    <property type="match status" value="1"/>
</dbReference>
<feature type="domain" description="VWFD" evidence="9">
    <location>
        <begin position="1442"/>
        <end position="1619"/>
    </location>
</feature>
<dbReference type="SMART" id="SM01170">
    <property type="entry name" value="DUF1944"/>
    <property type="match status" value="1"/>
</dbReference>
<dbReference type="InterPro" id="IPR001747">
    <property type="entry name" value="Vitellogenin_N"/>
</dbReference>
<dbReference type="GO" id="GO:0071391">
    <property type="term" value="P:cellular response to estrogen stimulus"/>
    <property type="evidence" value="ECO:0007669"/>
    <property type="project" value="TreeGrafter"/>
</dbReference>
<dbReference type="Gene3D" id="2.30.230.10">
    <property type="entry name" value="Lipovitellin, beta-sheet shell regions, chain A"/>
    <property type="match status" value="1"/>
</dbReference>
<evidence type="ECO:0000259" key="9">
    <source>
        <dbReference type="PROSITE" id="PS51233"/>
    </source>
</evidence>
<dbReference type="Gene3D" id="2.20.80.10">
    <property type="entry name" value="Lipovitellin-phosvitin complex, chain A, domain 4"/>
    <property type="match status" value="1"/>
</dbReference>
<protein>
    <submittedName>
        <fullName evidence="10">VIT2 protein</fullName>
    </submittedName>
</protein>
<dbReference type="InterPro" id="IPR001846">
    <property type="entry name" value="VWF_type-D"/>
</dbReference>
<dbReference type="InterPro" id="IPR015255">
    <property type="entry name" value="Vitellinogen_open_b-sht"/>
</dbReference>
<dbReference type="SMART" id="SM00638">
    <property type="entry name" value="LPD_N"/>
    <property type="match status" value="1"/>
</dbReference>
<dbReference type="Proteomes" id="UP000557268">
    <property type="component" value="Unassembled WGS sequence"/>
</dbReference>
<dbReference type="EMBL" id="VYXD01014173">
    <property type="protein sequence ID" value="NWU44003.1"/>
    <property type="molecule type" value="Genomic_DNA"/>
</dbReference>
<keyword evidence="4 6" id="KW-1015">Disulfide bond</keyword>
<evidence type="ECO:0000256" key="4">
    <source>
        <dbReference type="ARBA" id="ARBA00023157"/>
    </source>
</evidence>
<dbReference type="GO" id="GO:0045735">
    <property type="term" value="F:nutrient reservoir activity"/>
    <property type="evidence" value="ECO:0007669"/>
    <property type="project" value="UniProtKB-KW"/>
</dbReference>
<keyword evidence="3" id="KW-0758">Storage protein</keyword>
<evidence type="ECO:0000256" key="5">
    <source>
        <dbReference type="ARBA" id="ARBA00023180"/>
    </source>
</evidence>
<keyword evidence="1" id="KW-0597">Phosphoprotein</keyword>
<dbReference type="InterPro" id="IPR015816">
    <property type="entry name" value="Vitellinogen_b-sht_N"/>
</dbReference>
<dbReference type="PANTHER" id="PTHR23345">
    <property type="entry name" value="VITELLOGENIN-RELATED"/>
    <property type="match status" value="1"/>
</dbReference>
<comment type="caution">
    <text evidence="6">Lacks conserved residue(s) required for the propagation of feature annotation.</text>
</comment>
<dbReference type="FunFam" id="1.25.10.20:FF:000002">
    <property type="entry name" value="Vitellogenin 7"/>
    <property type="match status" value="1"/>
</dbReference>
<evidence type="ECO:0000256" key="3">
    <source>
        <dbReference type="ARBA" id="ARBA00022761"/>
    </source>
</evidence>
<dbReference type="Gene3D" id="2.20.90.10">
    <property type="entry name" value="Vitellinogen, beta-sheet shell domain"/>
    <property type="match status" value="1"/>
</dbReference>
<feature type="disulfide bond" evidence="6">
    <location>
        <begin position="189"/>
        <end position="192"/>
    </location>
</feature>
<keyword evidence="11" id="KW-1185">Reference proteome</keyword>
<name>A0A7K5WS03_9SYLV</name>
<keyword evidence="5" id="KW-0325">Glycoprotein</keyword>
<feature type="disulfide bond" evidence="6">
    <location>
        <begin position="147"/>
        <end position="173"/>
    </location>
</feature>
<dbReference type="SMART" id="SM01169">
    <property type="entry name" value="DUF1943"/>
    <property type="match status" value="1"/>
</dbReference>
<dbReference type="InterPro" id="IPR050733">
    <property type="entry name" value="Vitellogenin/Apolipophorin"/>
</dbReference>
<dbReference type="GO" id="GO:0005319">
    <property type="term" value="F:lipid transporter activity"/>
    <property type="evidence" value="ECO:0007669"/>
    <property type="project" value="InterPro"/>
</dbReference>
<feature type="domain" description="Vitellogenin" evidence="8">
    <location>
        <begin position="9"/>
        <end position="647"/>
    </location>
</feature>
<gene>
    <name evidence="10" type="primary">Vtg2_0</name>
    <name evidence="10" type="ORF">HYLPRA_R06187</name>
</gene>
<accession>A0A7K5WS03</accession>
<dbReference type="Pfam" id="PF09175">
    <property type="entry name" value="Vit_b-sht_shell"/>
    <property type="match status" value="1"/>
</dbReference>
<evidence type="ECO:0000256" key="2">
    <source>
        <dbReference type="ARBA" id="ARBA00022729"/>
    </source>
</evidence>
<proteinExistence type="predicted"/>
<feature type="compositionally biased region" description="Low complexity" evidence="7">
    <location>
        <begin position="1147"/>
        <end position="1166"/>
    </location>
</feature>
<dbReference type="InterPro" id="IPR015258">
    <property type="entry name" value="Vitellinogen_b-sht_shell"/>
</dbReference>
<dbReference type="PROSITE" id="PS51211">
    <property type="entry name" value="VITELLOGENIN"/>
    <property type="match status" value="1"/>
</dbReference>
<dbReference type="PROSITE" id="PS51233">
    <property type="entry name" value="VWFD"/>
    <property type="match status" value="1"/>
</dbReference>
<dbReference type="SUPFAM" id="SSF48431">
    <property type="entry name" value="Lipovitellin-phosvitin complex, superhelical domain"/>
    <property type="match status" value="1"/>
</dbReference>
<comment type="caution">
    <text evidence="10">The sequence shown here is derived from an EMBL/GenBank/DDBJ whole genome shotgun (WGS) entry which is preliminary data.</text>
</comment>
<dbReference type="SMART" id="SM00216">
    <property type="entry name" value="VWD"/>
    <property type="match status" value="1"/>
</dbReference>
<dbReference type="GO" id="GO:0032355">
    <property type="term" value="P:response to estradiol"/>
    <property type="evidence" value="ECO:0007669"/>
    <property type="project" value="TreeGrafter"/>
</dbReference>
<feature type="compositionally biased region" description="Basic residues" evidence="7">
    <location>
        <begin position="1130"/>
        <end position="1146"/>
    </location>
</feature>
<dbReference type="SUPFAM" id="SSF56968">
    <property type="entry name" value="Lipovitellin-phosvitin complex, beta-sheet shell regions"/>
    <property type="match status" value="3"/>
</dbReference>
<dbReference type="Gene3D" id="1.25.10.20">
    <property type="entry name" value="Vitellinogen, superhelical"/>
    <property type="match status" value="1"/>
</dbReference>
<feature type="compositionally biased region" description="Basic and acidic residues" evidence="7">
    <location>
        <begin position="1167"/>
        <end position="1178"/>
    </location>
</feature>
<keyword evidence="2" id="KW-0732">Signal</keyword>
<feature type="region of interest" description="Disordered" evidence="7">
    <location>
        <begin position="910"/>
        <end position="945"/>
    </location>
</feature>
<feature type="region of interest" description="Disordered" evidence="7">
    <location>
        <begin position="1101"/>
        <end position="1185"/>
    </location>
</feature>
<evidence type="ECO:0000313" key="11">
    <source>
        <dbReference type="Proteomes" id="UP000557268"/>
    </source>
</evidence>
<feature type="compositionally biased region" description="Polar residues" evidence="7">
    <location>
        <begin position="929"/>
        <end position="945"/>
    </location>
</feature>
<evidence type="ECO:0000256" key="6">
    <source>
        <dbReference type="PROSITE-ProRule" id="PRU00557"/>
    </source>
</evidence>
<dbReference type="InterPro" id="IPR015817">
    <property type="entry name" value="Vitellinogen_open_b-sht_sub1"/>
</dbReference>
<dbReference type="InterPro" id="IPR011030">
    <property type="entry name" value="Lipovitellin_superhlx_dom"/>
</dbReference>
<dbReference type="Gene3D" id="2.20.50.20">
    <property type="entry name" value="Lipovitellin. Chain A, domain 3"/>
    <property type="match status" value="1"/>
</dbReference>
<feature type="non-terminal residue" evidence="10">
    <location>
        <position position="1712"/>
    </location>
</feature>
<feature type="compositionally biased region" description="Low complexity" evidence="7">
    <location>
        <begin position="1111"/>
        <end position="1123"/>
    </location>
</feature>
<organism evidence="10 11">
    <name type="scientific">Hylia prasina</name>
    <name type="common">green hylia</name>
    <dbReference type="NCBI Taxonomy" id="208073"/>
    <lineage>
        <taxon>Eukaryota</taxon>
        <taxon>Metazoa</taxon>
        <taxon>Chordata</taxon>
        <taxon>Craniata</taxon>
        <taxon>Vertebrata</taxon>
        <taxon>Euteleostomi</taxon>
        <taxon>Archelosauria</taxon>
        <taxon>Archosauria</taxon>
        <taxon>Dinosauria</taxon>
        <taxon>Saurischia</taxon>
        <taxon>Theropoda</taxon>
        <taxon>Coelurosauria</taxon>
        <taxon>Aves</taxon>
        <taxon>Neognathae</taxon>
        <taxon>Neoaves</taxon>
        <taxon>Telluraves</taxon>
        <taxon>Australaves</taxon>
        <taxon>Passeriformes</taxon>
        <taxon>Sylvioidea</taxon>
        <taxon>Sylviidae</taxon>
        <taxon>Acrocephalinae</taxon>
        <taxon>Hylia</taxon>
    </lineage>
</organism>
<dbReference type="PANTHER" id="PTHR23345:SF15">
    <property type="entry name" value="VITELLOGENIN 1-RELATED"/>
    <property type="match status" value="1"/>
</dbReference>
<dbReference type="Pfam" id="PF01347">
    <property type="entry name" value="Vitellogenin_N"/>
    <property type="match status" value="1"/>
</dbReference>
<sequence>FFFLTEPVFHMGKTYLYSYESIIVHGLPDRSLAMAGVRLASKVEISRVSHSDHLLQIRSPKLEEHNGFWPTDPFIPSSRLSETIAACLSQPFKFEYTEGRVGSIFAPEDCPILCTNLVRGILNMLQITIKKSQNVYELQEAGIEGVCQTRYVIQDDSKNNRATISKSKDLSDCQDKAVKNLGMAYIRPCPTCPLKARNIKGTVTFTYKMKYDDSGASLTSAMSDQLYQISPFNEPNGVAVMEARQELSLVGVKKPPISAPTSQLQKRGSLRYHFSGELLQMPIPLIRIKNPDLQLTETLRQLVENNEKGATKEASAKFLQMVQLFRVATLDQIESLWLRFVNELPYRPWFLSAVCAAGATDTFRFLKQKFHDKKLNIWEAAVTLPLAFHFVTPNKQTLEIASTFLTCPQIQKVLMHRIIVYLGYGSMVNKYCAQALLCPNELLQPLHDLATEATSKGDAKDMSLALKAMGNAGEPASIKRILKILPTFSSAAASLPNRIHADAVLALRKIARKDPAKVREITLQVFMDSTLAPNVRMVACIVLFETKPALPTVSALASSLLTEPSLQVASFAYSHMKTLAAGRIPQLYKLSAACNIAIKLLGPRLDRLSYRYSKVIQISDYSSQYQAGAIWRAYLMNSPSTMFPSDIITKLRGYYADTATDIIEVGCRSQSLTKLMRKQNIPFAEYDTYKTLKELGKSLLGWKELPPEDLLVSAYIKVLGQEIAFVDADKDAIQQMMMSLTGSSDWQPVVKKVVEEVQRGISGRWTLPVMVGEMRHIVPTVAGLPLELGLCGAMVAQAAADVDVKVSPPVSDNFRPSQLWETKMDIHADIRPKAYFHMIAMMGINTQYFQSGFEFHAEFSANTTTKFDARINVKEKNLKIETLPCHQEVELAAVRSEVYAISRNMEEVDSEKKSQILPKGEIPSMPDQLLQSTEGSSKPGSWKRSSIPNVISKGYQHGSEEAHHNSARRRLYARRFCKKFESLGCSTCLSIKSQNSAFLRNTYLHKLFGEFEAKIILKPVHIGADIDKIQLEVQAGSKAASKVIEVSSSGSKEEGETSPYKDIQAKLKKILGIENVFTAANKTRRRTKRINREYKAADTGLWAEPSTPHLSSSSSSSAASSAAGREPGNHHRKDGIRQSGKKRGSKSSRSSSGSSASSRACSSSSSQEDHSGDRHCSGDSEYSNQQANPPVYQLLFKPADEQDTGGEILNISISSSSSSASDEEVSTAMSQPKFLGDNKPPILAAILRAIHRNKQPTGLQLVLYTDTQAKRWRVQMFGSSITGPSRWKVCADASVINYRKVSGSLKWGKDCQDYQIATQIATGQFAAYPAMQMKLEWLKVPSITQTTARWFYSFLPGAAYVLGFSQRRQLGPSHQATLVMALTSPRTCDVVFKLPELTIYDTAISLPVPVPSHPGTLISTLPSSDWNIFSQATLSIIESLKGHCTVFKNKITTFNGVEFNYSMPSNCYHVLVQDCSPELKFLVMVKRLEESADLTAINVRLASHEVDMYVSNGLIQLKINGVQTPKDLPYTSNSAASMLISSEKKGVALKAPDYGIDKLYYDGHRLEIQVAFWMAGKTCGICGKYDGEIEREYQTPSGYLAKDAESFGHSWIISEDPCTGACKLQRKLVKSEKPVSFEKTAAKCFSVEPVLRCVKGCSATQTVPVSVGFHCVPADSALSLDGQPRLDQKSEDVVSSVSAHTACSCQQQACPA</sequence>
<dbReference type="InterPro" id="IPR015819">
    <property type="entry name" value="Lipid_transp_b-sht_shell"/>
</dbReference>
<evidence type="ECO:0000256" key="1">
    <source>
        <dbReference type="ARBA" id="ARBA00022553"/>
    </source>
</evidence>
<reference evidence="10 11" key="1">
    <citation type="submission" date="2019-09" db="EMBL/GenBank/DDBJ databases">
        <title>Bird 10,000 Genomes (B10K) Project - Family phase.</title>
        <authorList>
            <person name="Zhang G."/>
        </authorList>
    </citation>
    <scope>NUCLEOTIDE SEQUENCE [LARGE SCALE GENOMIC DNA]</scope>
    <source>
        <strain evidence="10">B10K-DU-001-70</strain>
        <tissue evidence="10">Muscle</tissue>
    </source>
</reference>
<feature type="non-terminal residue" evidence="10">
    <location>
        <position position="1"/>
    </location>
</feature>
<feature type="region of interest" description="Disordered" evidence="7">
    <location>
        <begin position="1214"/>
        <end position="1234"/>
    </location>
</feature>
<dbReference type="InterPro" id="IPR037088">
    <property type="entry name" value="Vitellinogen_b-sht_shell_sf"/>
</dbReference>
<evidence type="ECO:0000259" key="8">
    <source>
        <dbReference type="PROSITE" id="PS51211"/>
    </source>
</evidence>